<evidence type="ECO:0000313" key="2">
    <source>
        <dbReference type="Proteomes" id="UP000239068"/>
    </source>
</evidence>
<evidence type="ECO:0000313" key="1">
    <source>
        <dbReference type="EMBL" id="PQJ76850.1"/>
    </source>
</evidence>
<accession>A0A2S7WGW0</accession>
<protein>
    <submittedName>
        <fullName evidence="1">Uncharacterized protein</fullName>
    </submittedName>
</protein>
<dbReference type="AlphaFoldDB" id="A0A2S7WGW0"/>
<dbReference type="EMBL" id="MSCM01000002">
    <property type="protein sequence ID" value="PQJ76850.1"/>
    <property type="molecule type" value="Genomic_DNA"/>
</dbReference>
<dbReference type="OrthoDB" id="1202121at2"/>
<name>A0A2S7WGW0_9FLAO</name>
<reference evidence="1 2" key="1">
    <citation type="submission" date="2016-12" db="EMBL/GenBank/DDBJ databases">
        <title>Trade-off between light-utilization and light-protection in marine flavobacteria.</title>
        <authorList>
            <person name="Kumagai Y."/>
            <person name="Yoshizawa S."/>
            <person name="Kogure K."/>
            <person name="Iwasaki W."/>
        </authorList>
    </citation>
    <scope>NUCLEOTIDE SEQUENCE [LARGE SCALE GENOMIC DNA]</scope>
    <source>
        <strain evidence="1 2">ATCC 43844</strain>
    </source>
</reference>
<sequence length="114" mass="13444">MKLKLSTYRTFSGTKQVVEIIRKKETQWLIYEDDKPKFFVDFFDLEKESNSMMNSLVLCGKRTIEEVLELINKRNNINLSIPVISKLGIKKRLKSEVIELSLESLPEKWLDYSL</sequence>
<dbReference type="Proteomes" id="UP000239068">
    <property type="component" value="Unassembled WGS sequence"/>
</dbReference>
<dbReference type="RefSeq" id="WP_105022167.1">
    <property type="nucleotide sequence ID" value="NZ_MSCM01000002.1"/>
</dbReference>
<proteinExistence type="predicted"/>
<comment type="caution">
    <text evidence="1">The sequence shown here is derived from an EMBL/GenBank/DDBJ whole genome shotgun (WGS) entry which is preliminary data.</text>
</comment>
<organism evidence="1 2">
    <name type="scientific">Polaribacter glomeratus</name>
    <dbReference type="NCBI Taxonomy" id="102"/>
    <lineage>
        <taxon>Bacteria</taxon>
        <taxon>Pseudomonadati</taxon>
        <taxon>Bacteroidota</taxon>
        <taxon>Flavobacteriia</taxon>
        <taxon>Flavobacteriales</taxon>
        <taxon>Flavobacteriaceae</taxon>
    </lineage>
</organism>
<keyword evidence="2" id="KW-1185">Reference proteome</keyword>
<gene>
    <name evidence="1" type="ORF">BTO16_13345</name>
</gene>